<organism evidence="1 2">
    <name type="scientific">Fomitopsis schrenkii</name>
    <name type="common">Brown rot fungus</name>
    <dbReference type="NCBI Taxonomy" id="2126942"/>
    <lineage>
        <taxon>Eukaryota</taxon>
        <taxon>Fungi</taxon>
        <taxon>Dikarya</taxon>
        <taxon>Basidiomycota</taxon>
        <taxon>Agaricomycotina</taxon>
        <taxon>Agaricomycetes</taxon>
        <taxon>Polyporales</taxon>
        <taxon>Fomitopsis</taxon>
    </lineage>
</organism>
<accession>S8E3A5</accession>
<gene>
    <name evidence="1" type="ORF">FOMPIDRAFT_1050759</name>
</gene>
<keyword evidence="2" id="KW-1185">Reference proteome</keyword>
<name>S8E3A5_FOMSC</name>
<reference evidence="1 2" key="1">
    <citation type="journal article" date="2012" name="Science">
        <title>The Paleozoic origin of enzymatic lignin decomposition reconstructed from 31 fungal genomes.</title>
        <authorList>
            <person name="Floudas D."/>
            <person name="Binder M."/>
            <person name="Riley R."/>
            <person name="Barry K."/>
            <person name="Blanchette R.A."/>
            <person name="Henrissat B."/>
            <person name="Martinez A.T."/>
            <person name="Otillar R."/>
            <person name="Spatafora J.W."/>
            <person name="Yadav J.S."/>
            <person name="Aerts A."/>
            <person name="Benoit I."/>
            <person name="Boyd A."/>
            <person name="Carlson A."/>
            <person name="Copeland A."/>
            <person name="Coutinho P.M."/>
            <person name="de Vries R.P."/>
            <person name="Ferreira P."/>
            <person name="Findley K."/>
            <person name="Foster B."/>
            <person name="Gaskell J."/>
            <person name="Glotzer D."/>
            <person name="Gorecki P."/>
            <person name="Heitman J."/>
            <person name="Hesse C."/>
            <person name="Hori C."/>
            <person name="Igarashi K."/>
            <person name="Jurgens J.A."/>
            <person name="Kallen N."/>
            <person name="Kersten P."/>
            <person name="Kohler A."/>
            <person name="Kuees U."/>
            <person name="Kumar T.K.A."/>
            <person name="Kuo A."/>
            <person name="LaButti K."/>
            <person name="Larrondo L.F."/>
            <person name="Lindquist E."/>
            <person name="Ling A."/>
            <person name="Lombard V."/>
            <person name="Lucas S."/>
            <person name="Lundell T."/>
            <person name="Martin R."/>
            <person name="McLaughlin D.J."/>
            <person name="Morgenstern I."/>
            <person name="Morin E."/>
            <person name="Murat C."/>
            <person name="Nagy L.G."/>
            <person name="Nolan M."/>
            <person name="Ohm R.A."/>
            <person name="Patyshakuliyeva A."/>
            <person name="Rokas A."/>
            <person name="Ruiz-Duenas F.J."/>
            <person name="Sabat G."/>
            <person name="Salamov A."/>
            <person name="Samejima M."/>
            <person name="Schmutz J."/>
            <person name="Slot J.C."/>
            <person name="St John F."/>
            <person name="Stenlid J."/>
            <person name="Sun H."/>
            <person name="Sun S."/>
            <person name="Syed K."/>
            <person name="Tsang A."/>
            <person name="Wiebenga A."/>
            <person name="Young D."/>
            <person name="Pisabarro A."/>
            <person name="Eastwood D.C."/>
            <person name="Martin F."/>
            <person name="Cullen D."/>
            <person name="Grigoriev I.V."/>
            <person name="Hibbett D.S."/>
        </authorList>
    </citation>
    <scope>NUCLEOTIDE SEQUENCE</scope>
    <source>
        <strain evidence="2">FP-58527</strain>
    </source>
</reference>
<dbReference type="InParanoid" id="S8E3A5"/>
<dbReference type="HOGENOM" id="CLU_1796504_0_0_1"/>
<proteinExistence type="predicted"/>
<evidence type="ECO:0000313" key="2">
    <source>
        <dbReference type="Proteomes" id="UP000015241"/>
    </source>
</evidence>
<dbReference type="AlphaFoldDB" id="S8E3A5"/>
<evidence type="ECO:0000313" key="1">
    <source>
        <dbReference type="EMBL" id="EPS99247.1"/>
    </source>
</evidence>
<sequence length="144" mass="15664">MSSVSVSMLDSVYPSVEKIRIFTGRVWNDARSTVIVFVVVTEVAETETAGDDDALEDGGNGGRKVADVERAFIARTGSRADTPHPYHINAALVDCPVCIYPDGLYIFLHFGRAIQPHGPASGHPVCRSTVYEDYCPFLNVSRAC</sequence>
<dbReference type="Proteomes" id="UP000015241">
    <property type="component" value="Unassembled WGS sequence"/>
</dbReference>
<protein>
    <submittedName>
        <fullName evidence="1">Uncharacterized protein</fullName>
    </submittedName>
</protein>
<dbReference type="EMBL" id="KE504158">
    <property type="protein sequence ID" value="EPS99247.1"/>
    <property type="molecule type" value="Genomic_DNA"/>
</dbReference>